<evidence type="ECO:0000313" key="2">
    <source>
        <dbReference type="Proteomes" id="UP000324222"/>
    </source>
</evidence>
<name>A0A5B7DQA4_PORTR</name>
<protein>
    <submittedName>
        <fullName evidence="1">Uncharacterized protein</fullName>
    </submittedName>
</protein>
<reference evidence="1 2" key="1">
    <citation type="submission" date="2019-05" db="EMBL/GenBank/DDBJ databases">
        <title>Another draft genome of Portunus trituberculatus and its Hox gene families provides insights of decapod evolution.</title>
        <authorList>
            <person name="Jeong J.-H."/>
            <person name="Song I."/>
            <person name="Kim S."/>
            <person name="Choi T."/>
            <person name="Kim D."/>
            <person name="Ryu S."/>
            <person name="Kim W."/>
        </authorList>
    </citation>
    <scope>NUCLEOTIDE SEQUENCE [LARGE SCALE GENOMIC DNA]</scope>
    <source>
        <tissue evidence="1">Muscle</tissue>
    </source>
</reference>
<dbReference type="AlphaFoldDB" id="A0A5B7DQA4"/>
<dbReference type="EMBL" id="VSRR010001257">
    <property type="protein sequence ID" value="MPC23831.1"/>
    <property type="molecule type" value="Genomic_DNA"/>
</dbReference>
<comment type="caution">
    <text evidence="1">The sequence shown here is derived from an EMBL/GenBank/DDBJ whole genome shotgun (WGS) entry which is preliminary data.</text>
</comment>
<evidence type="ECO:0000313" key="1">
    <source>
        <dbReference type="EMBL" id="MPC23831.1"/>
    </source>
</evidence>
<dbReference type="Proteomes" id="UP000324222">
    <property type="component" value="Unassembled WGS sequence"/>
</dbReference>
<gene>
    <name evidence="1" type="ORF">E2C01_016898</name>
</gene>
<organism evidence="1 2">
    <name type="scientific">Portunus trituberculatus</name>
    <name type="common">Swimming crab</name>
    <name type="synonym">Neptunus trituberculatus</name>
    <dbReference type="NCBI Taxonomy" id="210409"/>
    <lineage>
        <taxon>Eukaryota</taxon>
        <taxon>Metazoa</taxon>
        <taxon>Ecdysozoa</taxon>
        <taxon>Arthropoda</taxon>
        <taxon>Crustacea</taxon>
        <taxon>Multicrustacea</taxon>
        <taxon>Malacostraca</taxon>
        <taxon>Eumalacostraca</taxon>
        <taxon>Eucarida</taxon>
        <taxon>Decapoda</taxon>
        <taxon>Pleocyemata</taxon>
        <taxon>Brachyura</taxon>
        <taxon>Eubrachyura</taxon>
        <taxon>Portunoidea</taxon>
        <taxon>Portunidae</taxon>
        <taxon>Portuninae</taxon>
        <taxon>Portunus</taxon>
    </lineage>
</organism>
<proteinExistence type="predicted"/>
<accession>A0A5B7DQA4</accession>
<sequence length="70" mass="7970">MKQDCIETSLILISDVTQIPSILSRNKVQQPVTVPRWSHWSGTEFPFGAEWFVITHMTSTYPTFACAVLK</sequence>
<keyword evidence="2" id="KW-1185">Reference proteome</keyword>